<feature type="transmembrane region" description="Helical" evidence="17">
    <location>
        <begin position="526"/>
        <end position="546"/>
    </location>
</feature>
<feature type="region of interest" description="Disordered" evidence="16">
    <location>
        <begin position="582"/>
        <end position="620"/>
    </location>
</feature>
<dbReference type="AlphaFoldDB" id="A0A8H5EYI2"/>
<keyword evidence="12" id="KW-0482">Metalloprotease</keyword>
<dbReference type="GO" id="GO:0005774">
    <property type="term" value="C:vacuolar membrane"/>
    <property type="evidence" value="ECO:0007669"/>
    <property type="project" value="UniProtKB-SubCell"/>
</dbReference>
<comment type="caution">
    <text evidence="21">The sequence shown here is derived from an EMBL/GenBank/DDBJ whole genome shotgun (WGS) entry which is preliminary data.</text>
</comment>
<dbReference type="InterPro" id="IPR007484">
    <property type="entry name" value="Peptidase_M28"/>
</dbReference>
<dbReference type="Pfam" id="PF22251">
    <property type="entry name" value="PFF1_TM"/>
    <property type="match status" value="1"/>
</dbReference>
<keyword evidence="22" id="KW-1185">Reference proteome</keyword>
<feature type="domain" description="Vacuolar membrane protease C-terminal" evidence="19">
    <location>
        <begin position="738"/>
        <end position="994"/>
    </location>
</feature>
<feature type="domain" description="Peptidase M28" evidence="18">
    <location>
        <begin position="123"/>
        <end position="319"/>
    </location>
</feature>
<dbReference type="Gene3D" id="3.40.630.10">
    <property type="entry name" value="Zn peptidases"/>
    <property type="match status" value="1"/>
</dbReference>
<dbReference type="InterPro" id="IPR045175">
    <property type="entry name" value="M28_fam"/>
</dbReference>
<evidence type="ECO:0000313" key="21">
    <source>
        <dbReference type="EMBL" id="KAF5317305.1"/>
    </source>
</evidence>
<keyword evidence="7 17" id="KW-0812">Transmembrane</keyword>
<sequence length="1001" mass="109759">MTITSRIRPILGYRTLPTTTLLVLIYIIALTSIFVSDQLASIPHQGSKKLKWLNLDLARRDLEHIAARPHPYNSHANDAVRDYIHSRLKDMADGRDYVHIDNDLKSNTSWASPTFSVYFEGTNLLVKIDGTGDSDEAVLFSAHYDSVSTAPGATDDGMGVTTLLQLIEYFASNRTEKTAIFNINNGEEDWLNGAHAFWQHPWSNLTTTFVNLEGAAAGGRPMLFRSTSLQPIQGYYTAPRTARVRSPHGNVLSSDAFARGVIRSGTDFSVYAGSDRHGPNFENAPVRMEGLDIAFYKGRSRYHTKWDSPSFTDGGELSLWAMIEVARGVGSGLLSQKPQTKESPSRAGVYFDLFKSVMVSFRLKSLLTFNVVALVVGPIVLALLYVLAAVIGAGDTPPPVPPKRPAQQSGHGASASNRPPARTFGSSDGEDGASFWSKLRTRSFLIRIWQHSSFWVALVVTTVVQGLLVWGYVALNPFIIYTHPYSVLLSAFTLAYLTVVLTLKLAFPSSPIKHATISREKEKTTILLHVHFLAWVALLFATVLIAKARVGGVYVITAWYIGVWGASVVGILQRFTSGNDPAVKGKRRAPRRSGSGSSSSDSDDDRHHGQHRGDERTPLLASSTAASNGHAGKKDGDEGGAIGWWIVQVLLSVPLFLALLGQIALMLLDSMSQTLTDGSSAATVYVATAFIAVFLIIPIAPYSPKLHQGLTYLAITVFAITTTYLWVVFPFTHDDPFKVFFQQRVKLNPDTVFLHSNTNTTTSLSAPKVTTLLTASPVFLHSVIPYLPSSRGKDLNCTQDVRRAGLLTCEWDSGARLVPSPGGKDPWGWWPGSSSSSTWLKADVTRTSWASAKITIQGRNTRNCRLYFDSPEQSGVKVVRYTVEGGSRGMQPGYPVDQEHGATEVRLWSRTWDRTFVVDVDWEPTRLARGDNGEEEDGTLSGKIACEWAEYESGMVDNGSFRGEEKAKIPAFEEVLTFLPEWAAVTKAADGLVEAWVPFSV</sequence>
<keyword evidence="9 15" id="KW-0378">Hydrolase</keyword>
<evidence type="ECO:0000256" key="14">
    <source>
        <dbReference type="ARBA" id="ARBA00023180"/>
    </source>
</evidence>
<dbReference type="Pfam" id="PF04389">
    <property type="entry name" value="Peptidase_M28"/>
    <property type="match status" value="1"/>
</dbReference>
<keyword evidence="8 15" id="KW-0479">Metal-binding</keyword>
<dbReference type="InterPro" id="IPR053976">
    <property type="entry name" value="PFF1_TM"/>
</dbReference>
<comment type="function">
    <text evidence="2">May be involved in vacuolar sorting and osmoregulation.</text>
</comment>
<feature type="transmembrane region" description="Helical" evidence="17">
    <location>
        <begin position="553"/>
        <end position="572"/>
    </location>
</feature>
<evidence type="ECO:0000256" key="17">
    <source>
        <dbReference type="SAM" id="Phobius"/>
    </source>
</evidence>
<dbReference type="InterPro" id="IPR053975">
    <property type="entry name" value="PFF1_C"/>
</dbReference>
<dbReference type="EMBL" id="JAACJK010000219">
    <property type="protein sequence ID" value="KAF5317305.1"/>
    <property type="molecule type" value="Genomic_DNA"/>
</dbReference>
<comment type="similarity">
    <text evidence="4 15">Belongs to the peptidase M28 family.</text>
</comment>
<feature type="compositionally biased region" description="Polar residues" evidence="16">
    <location>
        <begin position="406"/>
        <end position="417"/>
    </location>
</feature>
<evidence type="ECO:0000256" key="13">
    <source>
        <dbReference type="ARBA" id="ARBA00023136"/>
    </source>
</evidence>
<dbReference type="Pfam" id="PF22250">
    <property type="entry name" value="PFF1_C"/>
    <property type="match status" value="1"/>
</dbReference>
<reference evidence="21 22" key="1">
    <citation type="journal article" date="2020" name="ISME J.">
        <title>Uncovering the hidden diversity of litter-decomposition mechanisms in mushroom-forming fungi.</title>
        <authorList>
            <person name="Floudas D."/>
            <person name="Bentzer J."/>
            <person name="Ahren D."/>
            <person name="Johansson T."/>
            <person name="Persson P."/>
            <person name="Tunlid A."/>
        </authorList>
    </citation>
    <scope>NUCLEOTIDE SEQUENCE [LARGE SCALE GENOMIC DNA]</scope>
    <source>
        <strain evidence="21 22">CBS 175.51</strain>
    </source>
</reference>
<evidence type="ECO:0000259" key="19">
    <source>
        <dbReference type="Pfam" id="PF22250"/>
    </source>
</evidence>
<evidence type="ECO:0000256" key="6">
    <source>
        <dbReference type="ARBA" id="ARBA00022670"/>
    </source>
</evidence>
<feature type="transmembrane region" description="Helical" evidence="17">
    <location>
        <begin position="20"/>
        <end position="40"/>
    </location>
</feature>
<evidence type="ECO:0000256" key="9">
    <source>
        <dbReference type="ARBA" id="ARBA00022801"/>
    </source>
</evidence>
<feature type="transmembrane region" description="Helical" evidence="17">
    <location>
        <begin position="487"/>
        <end position="506"/>
    </location>
</feature>
<evidence type="ECO:0000256" key="7">
    <source>
        <dbReference type="ARBA" id="ARBA00022692"/>
    </source>
</evidence>
<evidence type="ECO:0000259" key="20">
    <source>
        <dbReference type="Pfam" id="PF22251"/>
    </source>
</evidence>
<feature type="transmembrane region" description="Helical" evidence="17">
    <location>
        <begin position="642"/>
        <end position="668"/>
    </location>
</feature>
<dbReference type="CDD" id="cd03875">
    <property type="entry name" value="M28_Fxna_like"/>
    <property type="match status" value="1"/>
</dbReference>
<evidence type="ECO:0000256" key="10">
    <source>
        <dbReference type="ARBA" id="ARBA00022833"/>
    </source>
</evidence>
<evidence type="ECO:0000256" key="3">
    <source>
        <dbReference type="ARBA" id="ARBA00004128"/>
    </source>
</evidence>
<dbReference type="Proteomes" id="UP000541558">
    <property type="component" value="Unassembled WGS sequence"/>
</dbReference>
<feature type="transmembrane region" description="Helical" evidence="17">
    <location>
        <begin position="366"/>
        <end position="391"/>
    </location>
</feature>
<feature type="region of interest" description="Disordered" evidence="16">
    <location>
        <begin position="398"/>
        <end position="431"/>
    </location>
</feature>
<feature type="compositionally biased region" description="Basic and acidic residues" evidence="16">
    <location>
        <begin position="604"/>
        <end position="617"/>
    </location>
</feature>
<keyword evidence="13 17" id="KW-0472">Membrane</keyword>
<dbReference type="OrthoDB" id="76293at2759"/>
<evidence type="ECO:0000256" key="5">
    <source>
        <dbReference type="ARBA" id="ARBA00022554"/>
    </source>
</evidence>
<evidence type="ECO:0000256" key="8">
    <source>
        <dbReference type="ARBA" id="ARBA00022723"/>
    </source>
</evidence>
<dbReference type="GO" id="GO:0008235">
    <property type="term" value="F:metalloexopeptidase activity"/>
    <property type="evidence" value="ECO:0007669"/>
    <property type="project" value="InterPro"/>
</dbReference>
<protein>
    <recommendedName>
        <fullName evidence="15">Peptide hydrolase</fullName>
        <ecNumber evidence="15">3.4.-.-</ecNumber>
    </recommendedName>
</protein>
<comment type="cofactor">
    <cofactor evidence="1">
        <name>Zn(2+)</name>
        <dbReference type="ChEBI" id="CHEBI:29105"/>
    </cofactor>
</comment>
<feature type="transmembrane region" description="Helical" evidence="17">
    <location>
        <begin position="454"/>
        <end position="475"/>
    </location>
</feature>
<keyword evidence="14" id="KW-0325">Glycoprotein</keyword>
<dbReference type="PANTHER" id="PTHR12147:SF58">
    <property type="entry name" value="VACUOLAR MEMBRANE PROTEASE"/>
    <property type="match status" value="1"/>
</dbReference>
<accession>A0A8H5EYI2</accession>
<evidence type="ECO:0000256" key="16">
    <source>
        <dbReference type="SAM" id="MobiDB-lite"/>
    </source>
</evidence>
<dbReference type="InterPro" id="IPR048024">
    <property type="entry name" value="Fxna-like_M28_dom"/>
</dbReference>
<evidence type="ECO:0000256" key="12">
    <source>
        <dbReference type="ARBA" id="ARBA00023049"/>
    </source>
</evidence>
<evidence type="ECO:0000256" key="4">
    <source>
        <dbReference type="ARBA" id="ARBA00010918"/>
    </source>
</evidence>
<evidence type="ECO:0000256" key="2">
    <source>
        <dbReference type="ARBA" id="ARBA00003273"/>
    </source>
</evidence>
<proteinExistence type="inferred from homology"/>
<dbReference type="SUPFAM" id="SSF53187">
    <property type="entry name" value="Zn-dependent exopeptidases"/>
    <property type="match status" value="1"/>
</dbReference>
<dbReference type="PANTHER" id="PTHR12147">
    <property type="entry name" value="METALLOPEPTIDASE M28 FAMILY MEMBER"/>
    <property type="match status" value="1"/>
</dbReference>
<keyword evidence="6 15" id="KW-0645">Protease</keyword>
<comment type="subcellular location">
    <subcellularLocation>
        <location evidence="3">Vacuole membrane</location>
        <topology evidence="3">Multi-pass membrane protein</topology>
    </subcellularLocation>
</comment>
<feature type="domain" description="Vacuolar membrane protease transmembrane" evidence="20">
    <location>
        <begin position="454"/>
        <end position="610"/>
    </location>
</feature>
<keyword evidence="10 15" id="KW-0862">Zinc</keyword>
<evidence type="ECO:0000256" key="1">
    <source>
        <dbReference type="ARBA" id="ARBA00001947"/>
    </source>
</evidence>
<keyword evidence="5" id="KW-0926">Vacuole</keyword>
<evidence type="ECO:0000313" key="22">
    <source>
        <dbReference type="Proteomes" id="UP000541558"/>
    </source>
</evidence>
<evidence type="ECO:0000256" key="11">
    <source>
        <dbReference type="ARBA" id="ARBA00022989"/>
    </source>
</evidence>
<feature type="transmembrane region" description="Helical" evidence="17">
    <location>
        <begin position="680"/>
        <end position="700"/>
    </location>
</feature>
<organism evidence="21 22">
    <name type="scientific">Ephemerocybe angulata</name>
    <dbReference type="NCBI Taxonomy" id="980116"/>
    <lineage>
        <taxon>Eukaryota</taxon>
        <taxon>Fungi</taxon>
        <taxon>Dikarya</taxon>
        <taxon>Basidiomycota</taxon>
        <taxon>Agaricomycotina</taxon>
        <taxon>Agaricomycetes</taxon>
        <taxon>Agaricomycetidae</taxon>
        <taxon>Agaricales</taxon>
        <taxon>Agaricineae</taxon>
        <taxon>Psathyrellaceae</taxon>
        <taxon>Ephemerocybe</taxon>
    </lineage>
</organism>
<dbReference type="GO" id="GO:0046872">
    <property type="term" value="F:metal ion binding"/>
    <property type="evidence" value="ECO:0007669"/>
    <property type="project" value="UniProtKB-KW"/>
</dbReference>
<gene>
    <name evidence="21" type="ORF">D9611_003592</name>
</gene>
<dbReference type="GO" id="GO:0006508">
    <property type="term" value="P:proteolysis"/>
    <property type="evidence" value="ECO:0007669"/>
    <property type="project" value="UniProtKB-KW"/>
</dbReference>
<feature type="transmembrane region" description="Helical" evidence="17">
    <location>
        <begin position="712"/>
        <end position="732"/>
    </location>
</feature>
<evidence type="ECO:0000256" key="15">
    <source>
        <dbReference type="RuleBase" id="RU361240"/>
    </source>
</evidence>
<dbReference type="EC" id="3.4.-.-" evidence="15"/>
<keyword evidence="11 17" id="KW-1133">Transmembrane helix</keyword>
<name>A0A8H5EYI2_9AGAR</name>
<evidence type="ECO:0000259" key="18">
    <source>
        <dbReference type="Pfam" id="PF04389"/>
    </source>
</evidence>